<dbReference type="GO" id="GO:0006355">
    <property type="term" value="P:regulation of DNA-templated transcription"/>
    <property type="evidence" value="ECO:0007669"/>
    <property type="project" value="InterPro"/>
</dbReference>
<evidence type="ECO:0000256" key="1">
    <source>
        <dbReference type="SAM" id="MobiDB-lite"/>
    </source>
</evidence>
<name>A0A443NG49_9MAGN</name>
<dbReference type="GO" id="GO:0031213">
    <property type="term" value="C:RSF complex"/>
    <property type="evidence" value="ECO:0007669"/>
    <property type="project" value="InterPro"/>
</dbReference>
<dbReference type="AlphaFoldDB" id="A0A443NG49"/>
<protein>
    <submittedName>
        <fullName evidence="2">DDT domain-containing protein DDR4 isoform X1</fullName>
    </submittedName>
</protein>
<dbReference type="InterPro" id="IPR028938">
    <property type="entry name" value="Rsf1-like"/>
</dbReference>
<dbReference type="STRING" id="337451.A0A443NG49"/>
<reference evidence="2 3" key="1">
    <citation type="journal article" date="2019" name="Nat. Plants">
        <title>Stout camphor tree genome fills gaps in understanding of flowering plant genome evolution.</title>
        <authorList>
            <person name="Chaw S.M."/>
            <person name="Liu Y.C."/>
            <person name="Wu Y.W."/>
            <person name="Wang H.Y."/>
            <person name="Lin C.I."/>
            <person name="Wu C.S."/>
            <person name="Ke H.M."/>
            <person name="Chang L.Y."/>
            <person name="Hsu C.Y."/>
            <person name="Yang H.T."/>
            <person name="Sudianto E."/>
            <person name="Hsu M.H."/>
            <person name="Wu K.P."/>
            <person name="Wang L.N."/>
            <person name="Leebens-Mack J.H."/>
            <person name="Tsai I.J."/>
        </authorList>
    </citation>
    <scope>NUCLEOTIDE SEQUENCE [LARGE SCALE GENOMIC DNA]</scope>
    <source>
        <strain evidence="3">cv. Chaw 1501</strain>
        <tissue evidence="2">Young leaves</tissue>
    </source>
</reference>
<feature type="compositionally biased region" description="Basic and acidic residues" evidence="1">
    <location>
        <begin position="425"/>
        <end position="442"/>
    </location>
</feature>
<organism evidence="2 3">
    <name type="scientific">Cinnamomum micranthum f. kanehirae</name>
    <dbReference type="NCBI Taxonomy" id="337451"/>
    <lineage>
        <taxon>Eukaryota</taxon>
        <taxon>Viridiplantae</taxon>
        <taxon>Streptophyta</taxon>
        <taxon>Embryophyta</taxon>
        <taxon>Tracheophyta</taxon>
        <taxon>Spermatophyta</taxon>
        <taxon>Magnoliopsida</taxon>
        <taxon>Magnoliidae</taxon>
        <taxon>Laurales</taxon>
        <taxon>Lauraceae</taxon>
        <taxon>Cinnamomum</taxon>
    </lineage>
</organism>
<dbReference type="PANTHER" id="PTHR14296:SF12">
    <property type="entry name" value="DDT DOMAIN-CONTAINING PROTEIN DDR4 ISOFORM X1"/>
    <property type="match status" value="1"/>
</dbReference>
<dbReference type="OrthoDB" id="303107at2759"/>
<evidence type="ECO:0000313" key="3">
    <source>
        <dbReference type="Proteomes" id="UP000283530"/>
    </source>
</evidence>
<evidence type="ECO:0000313" key="2">
    <source>
        <dbReference type="EMBL" id="RWR77522.1"/>
    </source>
</evidence>
<feature type="region of interest" description="Disordered" evidence="1">
    <location>
        <begin position="1"/>
        <end position="24"/>
    </location>
</feature>
<gene>
    <name evidence="2" type="ORF">CKAN_00601200</name>
</gene>
<feature type="region of interest" description="Disordered" evidence="1">
    <location>
        <begin position="346"/>
        <end position="467"/>
    </location>
</feature>
<dbReference type="EMBL" id="QPKB01000002">
    <property type="protein sequence ID" value="RWR77522.1"/>
    <property type="molecule type" value="Genomic_DNA"/>
</dbReference>
<proteinExistence type="predicted"/>
<dbReference type="Proteomes" id="UP000283530">
    <property type="component" value="Unassembled WGS sequence"/>
</dbReference>
<sequence length="534" mass="59730">MSANQKSGRGRPKPPTTVDEGKAESVMVDLIEEDVSTVPISSSESQLARSRLRERWELASVLNFLHVFQPIIQNGLGISAEEIETALITPNDSLAQLHIALLKGIPPVSKNLKSSDAWVTILCKKLAMWWPWVAEGKVPLVADHGAEISRYKELDPTVRLLILKALCEIRAEQDDTLRYIDETLKQGAELSTFRKDRIGRGGNGASYWYDGDSVIGHRLYKETNKIEHKQRLKADSRLTHPTITSQWETLATNLEEFMEISDRLSSSKILVESAVGEIINNEIIPILEKLQKKKERALKRQQRQAMLLEGFRNAVRIENGRSRRDRKPVNYTFDEYDRSIDEAIQMAKKAKTSDDKNDEGGQGEHASGKDGISSNGTLPNVDNSSNHRGGASDDSDGDYDDKNDVDNVGDEDTELGTSDDDNDDHGDQKRSKHTHEQKDRQLIEVLGLRRSKRTAASSDHQKHDAPNVETEICADTKKGPMPREGLNMNYDIIVSDSEDDKLSESKNADSLIDVNEKVLGTEKESIVAAKWVTN</sequence>
<accession>A0A443NG49</accession>
<dbReference type="PANTHER" id="PTHR14296">
    <property type="entry name" value="REMODELING AND SPACING FACTOR 1"/>
    <property type="match status" value="1"/>
</dbReference>
<comment type="caution">
    <text evidence="2">The sequence shown here is derived from an EMBL/GenBank/DDBJ whole genome shotgun (WGS) entry which is preliminary data.</text>
</comment>
<keyword evidence="3" id="KW-1185">Reference proteome</keyword>
<feature type="compositionally biased region" description="Acidic residues" evidence="1">
    <location>
        <begin position="406"/>
        <end position="424"/>
    </location>
</feature>
<feature type="compositionally biased region" description="Polar residues" evidence="1">
    <location>
        <begin position="372"/>
        <end position="387"/>
    </location>
</feature>